<dbReference type="AlphaFoldDB" id="E5AUJ7"/>
<dbReference type="Gene3D" id="3.40.1620.10">
    <property type="entry name" value="YefM-like domain"/>
    <property type="match status" value="1"/>
</dbReference>
<dbReference type="EMBL" id="FR687360">
    <property type="protein sequence ID" value="CBW76771.1"/>
    <property type="molecule type" value="Genomic_DNA"/>
</dbReference>
<gene>
    <name evidence="3" type="ordered locus">RBRH_01692</name>
</gene>
<proteinExistence type="inferred from homology"/>
<sequence>MSSHYGSAMHAWPVQDAKARFSELLDACVSEGPQLVTRRGAETAVLVPITEWKRLNAAARPSLKALLLSNFSRGDLDLPQRGRAQRRTALAL</sequence>
<dbReference type="InterPro" id="IPR006442">
    <property type="entry name" value="Antitoxin_Phd/YefM"/>
</dbReference>
<dbReference type="eggNOG" id="COG2161">
    <property type="taxonomic scope" value="Bacteria"/>
</dbReference>
<dbReference type="HOGENOM" id="CLU_163140_1_3_4"/>
<geneLocation type="plasmid" evidence="3 4">
    <name>pBRH01</name>
</geneLocation>
<dbReference type="SUPFAM" id="SSF143120">
    <property type="entry name" value="YefM-like"/>
    <property type="match status" value="1"/>
</dbReference>
<dbReference type="KEGG" id="brh:RBRH_01692"/>
<keyword evidence="3" id="KW-0614">Plasmid</keyword>
<dbReference type="Proteomes" id="UP000007437">
    <property type="component" value="Plasmid pBRH01"/>
</dbReference>
<evidence type="ECO:0000256" key="2">
    <source>
        <dbReference type="RuleBase" id="RU362080"/>
    </source>
</evidence>
<evidence type="ECO:0000256" key="1">
    <source>
        <dbReference type="ARBA" id="ARBA00009981"/>
    </source>
</evidence>
<evidence type="ECO:0000313" key="3">
    <source>
        <dbReference type="EMBL" id="CBW76771.1"/>
    </source>
</evidence>
<protein>
    <recommendedName>
        <fullName evidence="2">Antitoxin</fullName>
    </recommendedName>
</protein>
<name>E5AUJ7_MYCRK</name>
<dbReference type="NCBIfam" id="TIGR01552">
    <property type="entry name" value="phd_fam"/>
    <property type="match status" value="1"/>
</dbReference>
<reference evidence="3 4" key="1">
    <citation type="journal article" date="2011" name="J. Bacteriol.">
        <title>Complete genome sequence of Burkholderia rhizoxinica, an endosymbiont of Rhizopus microsporus.</title>
        <authorList>
            <person name="Lackner G."/>
            <person name="Moebius N."/>
            <person name="Partida-Martinez L."/>
            <person name="Hertweck C."/>
        </authorList>
    </citation>
    <scope>NUCLEOTIDE SEQUENCE [LARGE SCALE GENOMIC DNA]</scope>
    <source>
        <strain evidence="4">DSM 19002 / CIP 109453 / HKI 454</strain>
        <plasmid evidence="3 4">pBRH01</plasmid>
    </source>
</reference>
<evidence type="ECO:0000313" key="4">
    <source>
        <dbReference type="Proteomes" id="UP000007437"/>
    </source>
</evidence>
<accession>E5AUJ7</accession>
<organism evidence="3 4">
    <name type="scientific">Mycetohabitans rhizoxinica (strain DSM 19002 / CIP 109453 / HKI 454)</name>
    <name type="common">Paraburkholderia rhizoxinica</name>
    <dbReference type="NCBI Taxonomy" id="882378"/>
    <lineage>
        <taxon>Bacteria</taxon>
        <taxon>Pseudomonadati</taxon>
        <taxon>Pseudomonadota</taxon>
        <taxon>Betaproteobacteria</taxon>
        <taxon>Burkholderiales</taxon>
        <taxon>Burkholderiaceae</taxon>
        <taxon>Mycetohabitans</taxon>
    </lineage>
</organism>
<dbReference type="Pfam" id="PF02604">
    <property type="entry name" value="PhdYeFM_antitox"/>
    <property type="match status" value="1"/>
</dbReference>
<dbReference type="InterPro" id="IPR036165">
    <property type="entry name" value="YefM-like_sf"/>
</dbReference>
<comment type="similarity">
    <text evidence="1 2">Belongs to the phD/YefM antitoxin family.</text>
</comment>
<comment type="function">
    <text evidence="2">Antitoxin component of a type II toxin-antitoxin (TA) system.</text>
</comment>